<dbReference type="NCBIfam" id="TIGR03993">
    <property type="entry name" value="hydrog_HybE"/>
    <property type="match status" value="1"/>
</dbReference>
<name>A0A7Z0VPV4_9GAMM</name>
<dbReference type="InterPro" id="IPR038530">
    <property type="entry name" value="NiFe-hyd_HybE_sf"/>
</dbReference>
<dbReference type="Gene3D" id="3.30.1460.40">
    <property type="entry name" value="[NiFe]-hydrogenase assembly chaperone, HybE"/>
    <property type="match status" value="1"/>
</dbReference>
<evidence type="ECO:0000313" key="4">
    <source>
        <dbReference type="Proteomes" id="UP000094769"/>
    </source>
</evidence>
<accession>A0A7Z0VPV4</accession>
<dbReference type="Proteomes" id="UP000094769">
    <property type="component" value="Unassembled WGS sequence"/>
</dbReference>
<dbReference type="Pfam" id="PF11939">
    <property type="entry name" value="NiFe-hyd_HybE"/>
    <property type="match status" value="1"/>
</dbReference>
<evidence type="ECO:0000256" key="2">
    <source>
        <dbReference type="SAM" id="MobiDB-lite"/>
    </source>
</evidence>
<gene>
    <name evidence="3" type="primary">hybE_1</name>
    <name evidence="3" type="ORF">CODIS_02670</name>
</gene>
<evidence type="ECO:0000256" key="1">
    <source>
        <dbReference type="ARBA" id="ARBA00006532"/>
    </source>
</evidence>
<dbReference type="InterPro" id="IPR023994">
    <property type="entry name" value="NiFe-hyd_HybE"/>
</dbReference>
<reference evidence="3 4" key="1">
    <citation type="submission" date="2016-06" db="EMBL/GenBank/DDBJ databases">
        <title>Genome sequence of endosymbiont of Candidatus Endolucinida thiodiazotropha.</title>
        <authorList>
            <person name="Poehlein A."/>
            <person name="Koenig S."/>
            <person name="Heiden S.E."/>
            <person name="Thuermer A."/>
            <person name="Voget S."/>
            <person name="Daniel R."/>
            <person name="Markert S."/>
            <person name="Gros O."/>
            <person name="Schweder T."/>
        </authorList>
    </citation>
    <scope>NUCLEOTIDE SEQUENCE [LARGE SCALE GENOMIC DNA]</scope>
    <source>
        <strain evidence="3 4">COS</strain>
    </source>
</reference>
<evidence type="ECO:0000313" key="3">
    <source>
        <dbReference type="EMBL" id="ODJ89707.1"/>
    </source>
</evidence>
<comment type="similarity">
    <text evidence="1">Belongs to the HupJ family.</text>
</comment>
<feature type="region of interest" description="Disordered" evidence="2">
    <location>
        <begin position="152"/>
        <end position="198"/>
    </location>
</feature>
<dbReference type="EMBL" id="MARB01000001">
    <property type="protein sequence ID" value="ODJ89707.1"/>
    <property type="molecule type" value="Genomic_DNA"/>
</dbReference>
<keyword evidence="4" id="KW-1185">Reference proteome</keyword>
<protein>
    <submittedName>
        <fullName evidence="3">Hydrogenase-2 operon protein HybE</fullName>
    </submittedName>
</protein>
<sequence length="198" mass="22485">MICPDYLIQGLEKQFRQIQQERMEGLPLLNPALRVEAVGFREWNGLCLGVLVTPWFMNLMLLPPEGDSWKATKVGDKQLYQMPSGPYEFIVCEEEGIGRYQMCSLFSPVFEFADQATAVATAEAVMDALMRVEHRDTISTRESEIERFWKGEPDEQAVDGQDGSVQEERPTISQRLEQPLSRRDLLRGGAKQNLDADA</sequence>
<dbReference type="AlphaFoldDB" id="A0A7Z0VPV4"/>
<proteinExistence type="inferred from homology"/>
<comment type="caution">
    <text evidence="3">The sequence shown here is derived from an EMBL/GenBank/DDBJ whole genome shotgun (WGS) entry which is preliminary data.</text>
</comment>
<organism evidence="3 4">
    <name type="scientific">Candidatus Thiodiazotropha endolucinida</name>
    <dbReference type="NCBI Taxonomy" id="1655433"/>
    <lineage>
        <taxon>Bacteria</taxon>
        <taxon>Pseudomonadati</taxon>
        <taxon>Pseudomonadota</taxon>
        <taxon>Gammaproteobacteria</taxon>
        <taxon>Chromatiales</taxon>
        <taxon>Sedimenticolaceae</taxon>
        <taxon>Candidatus Thiodiazotropha</taxon>
    </lineage>
</organism>